<dbReference type="InterPro" id="IPR025420">
    <property type="entry name" value="DUF4143"/>
</dbReference>
<accession>A0A1G1X3A1</accession>
<feature type="domain" description="AAA" evidence="1">
    <location>
        <begin position="17"/>
        <end position="140"/>
    </location>
</feature>
<evidence type="ECO:0008006" key="5">
    <source>
        <dbReference type="Google" id="ProtNLM"/>
    </source>
</evidence>
<dbReference type="Proteomes" id="UP000177528">
    <property type="component" value="Unassembled WGS sequence"/>
</dbReference>
<dbReference type="PANTHER" id="PTHR43566:SF1">
    <property type="entry name" value="AAA+ ATPASE DOMAIN-CONTAINING PROTEIN"/>
    <property type="match status" value="1"/>
</dbReference>
<organism evidence="3 4">
    <name type="scientific">Candidatus Andersenbacteria bacterium RIFCSPHIGHO2_12_FULL_45_11</name>
    <dbReference type="NCBI Taxonomy" id="1797281"/>
    <lineage>
        <taxon>Bacteria</taxon>
        <taxon>Candidatus Anderseniibacteriota</taxon>
    </lineage>
</organism>
<evidence type="ECO:0000313" key="4">
    <source>
        <dbReference type="Proteomes" id="UP000177528"/>
    </source>
</evidence>
<comment type="caution">
    <text evidence="3">The sequence shown here is derived from an EMBL/GenBank/DDBJ whole genome shotgun (WGS) entry which is preliminary data.</text>
</comment>
<dbReference type="EMBL" id="MHHR01000013">
    <property type="protein sequence ID" value="OGY34485.1"/>
    <property type="molecule type" value="Genomic_DNA"/>
</dbReference>
<dbReference type="AlphaFoldDB" id="A0A1G1X3A1"/>
<dbReference type="PANTHER" id="PTHR43566">
    <property type="entry name" value="CONSERVED PROTEIN"/>
    <property type="match status" value="1"/>
</dbReference>
<feature type="domain" description="DUF4143" evidence="2">
    <location>
        <begin position="186"/>
        <end position="347"/>
    </location>
</feature>
<evidence type="ECO:0000259" key="1">
    <source>
        <dbReference type="Pfam" id="PF13173"/>
    </source>
</evidence>
<gene>
    <name evidence="3" type="ORF">A3D99_03250</name>
</gene>
<dbReference type="InterPro" id="IPR041682">
    <property type="entry name" value="AAA_14"/>
</dbReference>
<evidence type="ECO:0000313" key="3">
    <source>
        <dbReference type="EMBL" id="OGY34485.1"/>
    </source>
</evidence>
<dbReference type="Pfam" id="PF13173">
    <property type="entry name" value="AAA_14"/>
    <property type="match status" value="1"/>
</dbReference>
<dbReference type="Pfam" id="PF13635">
    <property type="entry name" value="DUF4143"/>
    <property type="match status" value="1"/>
</dbReference>
<proteinExistence type="predicted"/>
<reference evidence="3 4" key="1">
    <citation type="journal article" date="2016" name="Nat. Commun.">
        <title>Thousands of microbial genomes shed light on interconnected biogeochemical processes in an aquifer system.</title>
        <authorList>
            <person name="Anantharaman K."/>
            <person name="Brown C.T."/>
            <person name="Hug L.A."/>
            <person name="Sharon I."/>
            <person name="Castelle C.J."/>
            <person name="Probst A.J."/>
            <person name="Thomas B.C."/>
            <person name="Singh A."/>
            <person name="Wilkins M.J."/>
            <person name="Karaoz U."/>
            <person name="Brodie E.L."/>
            <person name="Williams K.H."/>
            <person name="Hubbard S.S."/>
            <person name="Banfield J.F."/>
        </authorList>
    </citation>
    <scope>NUCLEOTIDE SEQUENCE [LARGE SCALE GENOMIC DNA]</scope>
</reference>
<dbReference type="SUPFAM" id="SSF52540">
    <property type="entry name" value="P-loop containing nucleoside triphosphate hydrolases"/>
    <property type="match status" value="1"/>
</dbReference>
<name>A0A1G1X3A1_9BACT</name>
<protein>
    <recommendedName>
        <fullName evidence="5">AAA+ ATPase domain-containing protein</fullName>
    </recommendedName>
</protein>
<evidence type="ECO:0000259" key="2">
    <source>
        <dbReference type="Pfam" id="PF13635"/>
    </source>
</evidence>
<dbReference type="Gene3D" id="3.40.50.300">
    <property type="entry name" value="P-loop containing nucleotide triphosphate hydrolases"/>
    <property type="match status" value="1"/>
</dbReference>
<dbReference type="InterPro" id="IPR027417">
    <property type="entry name" value="P-loop_NTPase"/>
</dbReference>
<sequence length="378" mass="43654">MVFNRIQNIESFQEPGRVVMMYGPRRVGKTTMLKTYLAELPADVAKKYDVGDDIALRQLFGSRVRKDILDYAAPYDVLGIDEAQQIPNLGEAIKMIIDEFPEKKIILTGSSSFDLAQSVGEPLVGRHYAMQLYPPAWKELAGSDYEKKQHLEEMLLYGSYPEILLADTLDKKQIKLKELTSSYLFKDILSFERLKSPELLLKILQALAWQIGGEVSLNELAKTVGESDHKKIGRYIELLEKSFVIKKIHAHSTNQRKEIKTKVKYFFYDLGVRNAIIGNFQKLALREPKDIGMLWENFVYIELVKKSELDQKYFDDFYFWRTRAGREVDIVQKTADGDIVAYECKWSFKKVVFSDFLKIYPKAKTEVASQENIADILR</sequence>